<dbReference type="Gene3D" id="3.90.1580.10">
    <property type="entry name" value="paralog of FGE (formylglycine-generating enzyme)"/>
    <property type="match status" value="1"/>
</dbReference>
<feature type="compositionally biased region" description="Low complexity" evidence="1">
    <location>
        <begin position="182"/>
        <end position="202"/>
    </location>
</feature>
<reference evidence="5 6" key="1">
    <citation type="submission" date="2021-03" db="EMBL/GenBank/DDBJ databases">
        <title>Genomic and phenotypic characterization of Chloracidobacterium isolates provides evidence for multiple species.</title>
        <authorList>
            <person name="Saini M.K."/>
            <person name="Costas A.M.G."/>
            <person name="Tank M."/>
            <person name="Bryant D.A."/>
        </authorList>
    </citation>
    <scope>NUCLEOTIDE SEQUENCE [LARGE SCALE GENOMIC DNA]</scope>
    <source>
        <strain evidence="5 6">N</strain>
    </source>
</reference>
<dbReference type="InterPro" id="IPR026870">
    <property type="entry name" value="Zinc_ribbon_dom"/>
</dbReference>
<feature type="domain" description="Sulfatase-modifying factor enzyme-like" evidence="3">
    <location>
        <begin position="343"/>
        <end position="567"/>
    </location>
</feature>
<gene>
    <name evidence="5" type="ORF">J8C05_03385</name>
</gene>
<sequence>MFCPKCGTENRPNARFCKSCGHAFAGGGAGGSAPLTGPSSIEHTFVMRSVGPDDPGRTNVSLPSLEMQPESAPPPGPAPDNSHHGDGFILGDISSPNLRLDAPPPGATAGPESLPDLFATNISTPQFPPTLISPPPPPSASPPLSPPAGGFSVPDPLATKTGTPAASLPTPQTLVPPPPAGSFPASGPLTNRTGTPAGGTPAVTPPTPPLNPTPPGGVPLPPDVAATPFRPVEPLVGAPRPMGRQITEMPVLPPKPPADLFAQTAPAAAPPRRTGFPLWLVVGLSVGAIVALIGIVAAIAYFQWAAPSAPVASDTPADTPATRGEPPTQTESPVTPPKPVIPENMIAIPGGEYLIGRNSGDFLDPYEKPQHTVTLRPFYIDRTEVTNADYQKFIEATGHPAPASWVGARFEAGKELFPVTGVTLSDAEAYARWAGKRLPTEEEWEAAAHGRTPTIFPWGNAFDPSRANVKASGLGVPVRVGTYPAGASPFGVLDMTGNVWEWTASEARLYPGSTEKPPSWDKPLNPGTRLQIIRGGAFTEDTRRCTVTYRNWVPSDFKARELGFRCAQDQPPQ</sequence>
<dbReference type="EMBL" id="CP072642">
    <property type="protein sequence ID" value="QUV94503.1"/>
    <property type="molecule type" value="Genomic_DNA"/>
</dbReference>
<evidence type="ECO:0000256" key="2">
    <source>
        <dbReference type="SAM" id="Phobius"/>
    </source>
</evidence>
<keyword evidence="2" id="KW-1133">Transmembrane helix</keyword>
<organism evidence="5 6">
    <name type="scientific">Chloracidobacterium sp. N</name>
    <dbReference type="NCBI Taxonomy" id="2821540"/>
    <lineage>
        <taxon>Bacteria</taxon>
        <taxon>Pseudomonadati</taxon>
        <taxon>Acidobacteriota</taxon>
        <taxon>Terriglobia</taxon>
        <taxon>Terriglobales</taxon>
        <taxon>Acidobacteriaceae</taxon>
        <taxon>Chloracidobacterium</taxon>
        <taxon>Chloracidobacterium aggregatum</taxon>
    </lineage>
</organism>
<evidence type="ECO:0000313" key="6">
    <source>
        <dbReference type="Proteomes" id="UP000677668"/>
    </source>
</evidence>
<dbReference type="InterPro" id="IPR005532">
    <property type="entry name" value="SUMF_dom"/>
</dbReference>
<dbReference type="Proteomes" id="UP000677668">
    <property type="component" value="Chromosome 1"/>
</dbReference>
<proteinExistence type="predicted"/>
<evidence type="ECO:0000259" key="3">
    <source>
        <dbReference type="Pfam" id="PF03781"/>
    </source>
</evidence>
<dbReference type="SUPFAM" id="SSF56436">
    <property type="entry name" value="C-type lectin-like"/>
    <property type="match status" value="1"/>
</dbReference>
<dbReference type="InterPro" id="IPR042095">
    <property type="entry name" value="SUMF_sf"/>
</dbReference>
<keyword evidence="2" id="KW-0812">Transmembrane</keyword>
<protein>
    <submittedName>
        <fullName evidence="5">SUMF1/EgtB/PvdO family nonheme iron enzyme</fullName>
    </submittedName>
</protein>
<feature type="region of interest" description="Disordered" evidence="1">
    <location>
        <begin position="47"/>
        <end position="226"/>
    </location>
</feature>
<keyword evidence="2" id="KW-0472">Membrane</keyword>
<name>A0ABX8B211_9BACT</name>
<accession>A0ABX8B211</accession>
<feature type="compositionally biased region" description="Pro residues" evidence="1">
    <location>
        <begin position="126"/>
        <end position="146"/>
    </location>
</feature>
<feature type="transmembrane region" description="Helical" evidence="2">
    <location>
        <begin position="278"/>
        <end position="304"/>
    </location>
</feature>
<feature type="compositionally biased region" description="Pro residues" evidence="1">
    <location>
        <begin position="203"/>
        <end position="222"/>
    </location>
</feature>
<dbReference type="PANTHER" id="PTHR23150">
    <property type="entry name" value="SULFATASE MODIFYING FACTOR 1, 2"/>
    <property type="match status" value="1"/>
</dbReference>
<dbReference type="Pfam" id="PF13240">
    <property type="entry name" value="Zn_Ribbon_1"/>
    <property type="match status" value="1"/>
</dbReference>
<feature type="domain" description="Zinc-ribbon" evidence="4">
    <location>
        <begin position="2"/>
        <end position="23"/>
    </location>
</feature>
<dbReference type="InterPro" id="IPR016187">
    <property type="entry name" value="CTDL_fold"/>
</dbReference>
<evidence type="ECO:0000256" key="1">
    <source>
        <dbReference type="SAM" id="MobiDB-lite"/>
    </source>
</evidence>
<evidence type="ECO:0000313" key="5">
    <source>
        <dbReference type="EMBL" id="QUV94503.1"/>
    </source>
</evidence>
<dbReference type="PANTHER" id="PTHR23150:SF19">
    <property type="entry name" value="FORMYLGLYCINE-GENERATING ENZYME"/>
    <property type="match status" value="1"/>
</dbReference>
<feature type="region of interest" description="Disordered" evidence="1">
    <location>
        <begin position="311"/>
        <end position="340"/>
    </location>
</feature>
<evidence type="ECO:0000259" key="4">
    <source>
        <dbReference type="Pfam" id="PF13240"/>
    </source>
</evidence>
<dbReference type="InterPro" id="IPR051043">
    <property type="entry name" value="Sulfatase_Mod_Factor_Kinase"/>
</dbReference>
<keyword evidence="6" id="KW-1185">Reference proteome</keyword>
<dbReference type="Pfam" id="PF03781">
    <property type="entry name" value="FGE-sulfatase"/>
    <property type="match status" value="1"/>
</dbReference>